<evidence type="ECO:0000313" key="3">
    <source>
        <dbReference type="EMBL" id="KAK5987193.1"/>
    </source>
</evidence>
<dbReference type="CDD" id="cd02440">
    <property type="entry name" value="AdoMet_MTases"/>
    <property type="match status" value="1"/>
</dbReference>
<feature type="region of interest" description="Disordered" evidence="2">
    <location>
        <begin position="1"/>
        <end position="23"/>
    </location>
</feature>
<dbReference type="Gene3D" id="3.40.50.150">
    <property type="entry name" value="Vaccinia Virus protein VP39"/>
    <property type="match status" value="1"/>
</dbReference>
<dbReference type="Pfam" id="PF13489">
    <property type="entry name" value="Methyltransf_23"/>
    <property type="match status" value="1"/>
</dbReference>
<reference evidence="3 4" key="1">
    <citation type="submission" date="2024-01" db="EMBL/GenBank/DDBJ databases">
        <title>Complete genome of Cladobotryum mycophilum ATHUM6906.</title>
        <authorList>
            <person name="Christinaki A.C."/>
            <person name="Myridakis A.I."/>
            <person name="Kouvelis V.N."/>
        </authorList>
    </citation>
    <scope>NUCLEOTIDE SEQUENCE [LARGE SCALE GENOMIC DNA]</scope>
    <source>
        <strain evidence="3 4">ATHUM6906</strain>
    </source>
</reference>
<evidence type="ECO:0000256" key="2">
    <source>
        <dbReference type="SAM" id="MobiDB-lite"/>
    </source>
</evidence>
<proteinExistence type="inferred from homology"/>
<keyword evidence="3" id="KW-0808">Transferase</keyword>
<gene>
    <name evidence="3" type="ORF">PT974_11314</name>
</gene>
<evidence type="ECO:0000256" key="1">
    <source>
        <dbReference type="ARBA" id="ARBA00038158"/>
    </source>
</evidence>
<feature type="compositionally biased region" description="Polar residues" evidence="2">
    <location>
        <begin position="1"/>
        <end position="10"/>
    </location>
</feature>
<dbReference type="PANTHER" id="PTHR43591:SF14">
    <property type="entry name" value="METHYLTRANSFERASE"/>
    <property type="match status" value="1"/>
</dbReference>
<accession>A0ABR0S4Y5</accession>
<dbReference type="PANTHER" id="PTHR43591">
    <property type="entry name" value="METHYLTRANSFERASE"/>
    <property type="match status" value="1"/>
</dbReference>
<keyword evidence="3" id="KW-0489">Methyltransferase</keyword>
<name>A0ABR0S4Y5_9HYPO</name>
<evidence type="ECO:0000313" key="4">
    <source>
        <dbReference type="Proteomes" id="UP001338125"/>
    </source>
</evidence>
<dbReference type="EMBL" id="JAVFKD010000016">
    <property type="protein sequence ID" value="KAK5987193.1"/>
    <property type="molecule type" value="Genomic_DNA"/>
</dbReference>
<comment type="caution">
    <text evidence="3">The sequence shown here is derived from an EMBL/GenBank/DDBJ whole genome shotgun (WGS) entry which is preliminary data.</text>
</comment>
<comment type="similarity">
    <text evidence="1">Belongs to the methyltransferase superfamily. LaeA methyltransferase family.</text>
</comment>
<dbReference type="GO" id="GO:0008168">
    <property type="term" value="F:methyltransferase activity"/>
    <property type="evidence" value="ECO:0007669"/>
    <property type="project" value="UniProtKB-KW"/>
</dbReference>
<organism evidence="3 4">
    <name type="scientific">Cladobotryum mycophilum</name>
    <dbReference type="NCBI Taxonomy" id="491253"/>
    <lineage>
        <taxon>Eukaryota</taxon>
        <taxon>Fungi</taxon>
        <taxon>Dikarya</taxon>
        <taxon>Ascomycota</taxon>
        <taxon>Pezizomycotina</taxon>
        <taxon>Sordariomycetes</taxon>
        <taxon>Hypocreomycetidae</taxon>
        <taxon>Hypocreales</taxon>
        <taxon>Hypocreaceae</taxon>
        <taxon>Cladobotryum</taxon>
    </lineage>
</organism>
<protein>
    <submittedName>
        <fullName evidence="3">Methyltransferase pytC</fullName>
    </submittedName>
</protein>
<dbReference type="GO" id="GO:0032259">
    <property type="term" value="P:methylation"/>
    <property type="evidence" value="ECO:0007669"/>
    <property type="project" value="UniProtKB-KW"/>
</dbReference>
<dbReference type="Proteomes" id="UP001338125">
    <property type="component" value="Unassembled WGS sequence"/>
</dbReference>
<dbReference type="SUPFAM" id="SSF53335">
    <property type="entry name" value="S-adenosyl-L-methionine-dependent methyltransferases"/>
    <property type="match status" value="1"/>
</dbReference>
<dbReference type="InterPro" id="IPR029063">
    <property type="entry name" value="SAM-dependent_MTases_sf"/>
</dbReference>
<keyword evidence="4" id="KW-1185">Reference proteome</keyword>
<sequence length="293" mass="33062">MSDDISQGGSSPEHGRDRTGSNYDGYEFTFNLSNSNSSQSSFIEPDPRIEAFFSDDSMSLTDSVTNFPELFGRTYHAYREGSYAFPNDLAERERLELQNETLKMLMGGKLFFAPLNKHHPYTILDIATGTGDWPIAMGDRFQTSRVIATDLSPIQPEVVPPNVEFYVEDSSESWDYTEKFDYIHTRNTGACWNSYEEQIAKQAFEALNPGGWFESQELQVTLSCDDGTLDPNCAMACWFRDLEVAADASLRPLSWANRLRGIYERVGFVDIHERIFKIPSTAGLETRGSKISA</sequence>